<dbReference type="EMBL" id="CP074402">
    <property type="protein sequence ID" value="QVJ01686.1"/>
    <property type="molecule type" value="Genomic_DNA"/>
</dbReference>
<keyword evidence="2" id="KW-1185">Reference proteome</keyword>
<evidence type="ECO:0000313" key="1">
    <source>
        <dbReference type="EMBL" id="QVJ01686.1"/>
    </source>
</evidence>
<proteinExistence type="predicted"/>
<gene>
    <name evidence="1" type="ORF">KGD82_00790</name>
</gene>
<dbReference type="PANTHER" id="PTHR38479:SF2">
    <property type="entry name" value="WINGED HELIX DNA-BINDING DOMAIN-CONTAINING PROTEIN"/>
    <property type="match status" value="1"/>
</dbReference>
<dbReference type="Pfam" id="PF06224">
    <property type="entry name" value="AlkZ-like"/>
    <property type="match status" value="1"/>
</dbReference>
<dbReference type="AlphaFoldDB" id="A0A975QJI1"/>
<sequence>MVTTLTRRELNRATLERQFLLGRVERPATEVLTRLAGLQAQTTHTWYVGFQSRMEDFDPHEVGRLLTDGALVRMSLMRSTLHLVSAEDAAWMRPTTQEVMERDLSHGSHGKATAGVDLEAVVTLGRKILEERPLSPTELGDQISAHWEGVDGADLAYVVRCLLPVVQLPPRGVWGASGQPVLAPADTWTGLPMAPGPDRETLVLRYLAAFGPASVRDVQAWSGLTRLKEVVEGLRERLVSFRDPSGTELFDLPDAPRPSADVPAPVRFLYDFDNLLRGHADRSRVISDDHLRGLSSRNGMPPATVLVDGTVAASWRVDRSRSTPSLDVTPFRALGHAEIEEITAEGTRLLAFLHPDEESARLRFTDPA</sequence>
<accession>A0A975QJI1</accession>
<protein>
    <submittedName>
        <fullName evidence="1">AlkZ family DNA glycosylase</fullName>
    </submittedName>
</protein>
<dbReference type="Proteomes" id="UP000682416">
    <property type="component" value="Chromosome"/>
</dbReference>
<dbReference type="InterPro" id="IPR009351">
    <property type="entry name" value="AlkZ-like"/>
</dbReference>
<dbReference type="PANTHER" id="PTHR38479">
    <property type="entry name" value="LMO0824 PROTEIN"/>
    <property type="match status" value="1"/>
</dbReference>
<evidence type="ECO:0000313" key="2">
    <source>
        <dbReference type="Proteomes" id="UP000682416"/>
    </source>
</evidence>
<organism evidence="1 2">
    <name type="scientific">Nocardiopsis eucommiae</name>
    <dbReference type="NCBI Taxonomy" id="2831970"/>
    <lineage>
        <taxon>Bacteria</taxon>
        <taxon>Bacillati</taxon>
        <taxon>Actinomycetota</taxon>
        <taxon>Actinomycetes</taxon>
        <taxon>Streptosporangiales</taxon>
        <taxon>Nocardiopsidaceae</taxon>
        <taxon>Nocardiopsis</taxon>
    </lineage>
</organism>
<name>A0A975QJI1_9ACTN</name>
<reference evidence="1" key="1">
    <citation type="submission" date="2021-05" db="EMBL/GenBank/DDBJ databases">
        <authorList>
            <person name="Kaiqin L."/>
            <person name="Jian G."/>
        </authorList>
    </citation>
    <scope>NUCLEOTIDE SEQUENCE</scope>
    <source>
        <strain evidence="1">HDS5</strain>
    </source>
</reference>
<dbReference type="KEGG" id="nec:KGD82_00790"/>